<proteinExistence type="inferred from homology"/>
<evidence type="ECO:0000256" key="3">
    <source>
        <dbReference type="ARBA" id="ARBA00023315"/>
    </source>
</evidence>
<reference evidence="4 5" key="1">
    <citation type="submission" date="2021-09" db="EMBL/GenBank/DDBJ databases">
        <title>Genomic insights and catalytic innovation underlie evolution of tropane alkaloids biosynthesis.</title>
        <authorList>
            <person name="Wang Y.-J."/>
            <person name="Tian T."/>
            <person name="Huang J.-P."/>
            <person name="Huang S.-X."/>
        </authorList>
    </citation>
    <scope>NUCLEOTIDE SEQUENCE [LARGE SCALE GENOMIC DNA]</scope>
    <source>
        <strain evidence="4">KIB-2018</strain>
        <tissue evidence="4">Leaf</tissue>
    </source>
</reference>
<dbReference type="AlphaFoldDB" id="A0AAV8S7I4"/>
<keyword evidence="3" id="KW-0012">Acyltransferase</keyword>
<organism evidence="4 5">
    <name type="scientific">Erythroxylum novogranatense</name>
    <dbReference type="NCBI Taxonomy" id="1862640"/>
    <lineage>
        <taxon>Eukaryota</taxon>
        <taxon>Viridiplantae</taxon>
        <taxon>Streptophyta</taxon>
        <taxon>Embryophyta</taxon>
        <taxon>Tracheophyta</taxon>
        <taxon>Spermatophyta</taxon>
        <taxon>Magnoliopsida</taxon>
        <taxon>eudicotyledons</taxon>
        <taxon>Gunneridae</taxon>
        <taxon>Pentapetalae</taxon>
        <taxon>rosids</taxon>
        <taxon>fabids</taxon>
        <taxon>Malpighiales</taxon>
        <taxon>Erythroxylaceae</taxon>
        <taxon>Erythroxylum</taxon>
    </lineage>
</organism>
<dbReference type="Proteomes" id="UP001159364">
    <property type="component" value="Unassembled WGS sequence"/>
</dbReference>
<comment type="similarity">
    <text evidence="1">Belongs to the plant acyltransferase family.</text>
</comment>
<keyword evidence="2" id="KW-0808">Transferase</keyword>
<dbReference type="PANTHER" id="PTHR31623:SF28">
    <property type="entry name" value="BAHD ACYLTRANSFERASE"/>
    <property type="match status" value="1"/>
</dbReference>
<evidence type="ECO:0000313" key="5">
    <source>
        <dbReference type="Proteomes" id="UP001159364"/>
    </source>
</evidence>
<evidence type="ECO:0000256" key="1">
    <source>
        <dbReference type="ARBA" id="ARBA00009861"/>
    </source>
</evidence>
<evidence type="ECO:0000313" key="4">
    <source>
        <dbReference type="EMBL" id="KAJ8748005.1"/>
    </source>
</evidence>
<name>A0AAV8S7I4_9ROSI</name>
<dbReference type="InterPro" id="IPR023213">
    <property type="entry name" value="CAT-like_dom_sf"/>
</dbReference>
<evidence type="ECO:0000256" key="2">
    <source>
        <dbReference type="ARBA" id="ARBA00022679"/>
    </source>
</evidence>
<dbReference type="GO" id="GO:0016746">
    <property type="term" value="F:acyltransferase activity"/>
    <property type="evidence" value="ECO:0007669"/>
    <property type="project" value="UniProtKB-KW"/>
</dbReference>
<comment type="caution">
    <text evidence="4">The sequence shown here is derived from an EMBL/GenBank/DDBJ whole genome shotgun (WGS) entry which is preliminary data.</text>
</comment>
<protein>
    <submittedName>
        <fullName evidence="4">Uncharacterized protein</fullName>
    </submittedName>
</protein>
<dbReference type="Gene3D" id="3.30.559.10">
    <property type="entry name" value="Chloramphenicol acetyltransferase-like domain"/>
    <property type="match status" value="2"/>
</dbReference>
<gene>
    <name evidence="4" type="ORF">K2173_012616</name>
</gene>
<accession>A0AAV8S7I4</accession>
<dbReference type="EMBL" id="JAIWQS010000043">
    <property type="protein sequence ID" value="KAJ8748005.1"/>
    <property type="molecule type" value="Genomic_DNA"/>
</dbReference>
<dbReference type="PANTHER" id="PTHR31623">
    <property type="entry name" value="F21J9.9"/>
    <property type="match status" value="1"/>
</dbReference>
<sequence>MALNVNILYRETIKPSSPTPYEHTTYKLTLLDQLCPPMYAPVVLFYSEPGKEFNKNVDDHLKTSLSKALSHFYPFAGRFKDSFTIDCNDRGASYTRAQVDKDLSSVLNQQDANSLQQLLPCNPHDRSADLCNRVILAVQVNIFTCGGVAIGICIWHSVADASVLVSFVRTWAAVARGGSIDSDGVVVDCTSLFPPQDLGGFSTGQYSDRDVLPNLVTKRFFFEASKITALREKIGSVGPSADRPTRVESLSALIWSAAIAIAQEKHESPYKVHLGIHTVDLRKRMNPPLSEQCIGFINQLAVSQWPLSMNSSEYSGLAGTLSQSLRIIKGEYLRKLHADGSYLERIKHAGDEQAMKYIGGVITISSWCRFPLYETDFGWGKPTWLGTAMGLNNLVIFIDSKDGEGIEALVTLSKEDMAKFERNPGIVKYATFFSAHILTSKV</sequence>
<keyword evidence="5" id="KW-1185">Reference proteome</keyword>
<dbReference type="Pfam" id="PF02458">
    <property type="entry name" value="Transferase"/>
    <property type="match status" value="1"/>
</dbReference>